<dbReference type="PANTHER" id="PTHR46060:SF2">
    <property type="entry name" value="HISTONE-LYSINE N-METHYLTRANSFERASE SETMAR"/>
    <property type="match status" value="1"/>
</dbReference>
<dbReference type="Pfam" id="PF01359">
    <property type="entry name" value="Transposase_1"/>
    <property type="match status" value="1"/>
</dbReference>
<accession>A0A816HQ51</accession>
<sequence length="130" mass="15035">MLCVGWNFEGVLHFELVPDGRTVNAELYCQQLDRVYDKLKEKYPTLFRWKSALFQQDNAKPHTAKTTKEKFDDLDEVEVLPHPAYSSDAAPSDYGLFRSMEHFLRGRRFEAGRMVLQSNPDACRSVAEDC</sequence>
<dbReference type="GO" id="GO:0003690">
    <property type="term" value="F:double-stranded DNA binding"/>
    <property type="evidence" value="ECO:0007669"/>
    <property type="project" value="TreeGrafter"/>
</dbReference>
<dbReference type="GO" id="GO:0044547">
    <property type="term" value="F:DNA topoisomerase binding"/>
    <property type="evidence" value="ECO:0007669"/>
    <property type="project" value="TreeGrafter"/>
</dbReference>
<dbReference type="GO" id="GO:0000793">
    <property type="term" value="C:condensed chromosome"/>
    <property type="evidence" value="ECO:0007669"/>
    <property type="project" value="TreeGrafter"/>
</dbReference>
<dbReference type="GO" id="GO:0003697">
    <property type="term" value="F:single-stranded DNA binding"/>
    <property type="evidence" value="ECO:0007669"/>
    <property type="project" value="TreeGrafter"/>
</dbReference>
<dbReference type="InterPro" id="IPR036397">
    <property type="entry name" value="RNaseH_sf"/>
</dbReference>
<dbReference type="GO" id="GO:0031297">
    <property type="term" value="P:replication fork processing"/>
    <property type="evidence" value="ECO:0007669"/>
    <property type="project" value="TreeGrafter"/>
</dbReference>
<reference evidence="1" key="1">
    <citation type="submission" date="2021-02" db="EMBL/GenBank/DDBJ databases">
        <authorList>
            <person name="Nowell W R."/>
        </authorList>
    </citation>
    <scope>NUCLEOTIDE SEQUENCE</scope>
</reference>
<comment type="caution">
    <text evidence="1">The sequence shown here is derived from an EMBL/GenBank/DDBJ whole genome shotgun (WGS) entry which is preliminary data.</text>
</comment>
<proteinExistence type="predicted"/>
<dbReference type="InterPro" id="IPR052709">
    <property type="entry name" value="Transposase-MT_Hybrid"/>
</dbReference>
<dbReference type="AlphaFoldDB" id="A0A816HQ51"/>
<protein>
    <recommendedName>
        <fullName evidence="3">Transposase</fullName>
    </recommendedName>
</protein>
<keyword evidence="2" id="KW-1185">Reference proteome</keyword>
<dbReference type="InterPro" id="IPR001888">
    <property type="entry name" value="Transposase_1"/>
</dbReference>
<organism evidence="1 2">
    <name type="scientific">Adineta ricciae</name>
    <name type="common">Rotifer</name>
    <dbReference type="NCBI Taxonomy" id="249248"/>
    <lineage>
        <taxon>Eukaryota</taxon>
        <taxon>Metazoa</taxon>
        <taxon>Spiralia</taxon>
        <taxon>Gnathifera</taxon>
        <taxon>Rotifera</taxon>
        <taxon>Eurotatoria</taxon>
        <taxon>Bdelloidea</taxon>
        <taxon>Adinetida</taxon>
        <taxon>Adinetidae</taxon>
        <taxon>Adineta</taxon>
    </lineage>
</organism>
<evidence type="ECO:0008006" key="3">
    <source>
        <dbReference type="Google" id="ProtNLM"/>
    </source>
</evidence>
<dbReference type="GO" id="GO:0000729">
    <property type="term" value="P:DNA double-strand break processing"/>
    <property type="evidence" value="ECO:0007669"/>
    <property type="project" value="TreeGrafter"/>
</dbReference>
<dbReference type="EMBL" id="CAJNOR010021231">
    <property type="protein sequence ID" value="CAF1691162.1"/>
    <property type="molecule type" value="Genomic_DNA"/>
</dbReference>
<dbReference type="GO" id="GO:0044774">
    <property type="term" value="P:mitotic DNA integrity checkpoint signaling"/>
    <property type="evidence" value="ECO:0007669"/>
    <property type="project" value="TreeGrafter"/>
</dbReference>
<dbReference type="GO" id="GO:0046975">
    <property type="term" value="F:histone H3K36 methyltransferase activity"/>
    <property type="evidence" value="ECO:0007669"/>
    <property type="project" value="TreeGrafter"/>
</dbReference>
<dbReference type="GO" id="GO:0000014">
    <property type="term" value="F:single-stranded DNA endodeoxyribonuclease activity"/>
    <property type="evidence" value="ECO:0007669"/>
    <property type="project" value="TreeGrafter"/>
</dbReference>
<gene>
    <name evidence="1" type="ORF">XAT740_LOCUS64067</name>
</gene>
<dbReference type="GO" id="GO:0035861">
    <property type="term" value="C:site of double-strand break"/>
    <property type="evidence" value="ECO:0007669"/>
    <property type="project" value="TreeGrafter"/>
</dbReference>
<evidence type="ECO:0000313" key="1">
    <source>
        <dbReference type="EMBL" id="CAF1691162.1"/>
    </source>
</evidence>
<dbReference type="Proteomes" id="UP000663828">
    <property type="component" value="Unassembled WGS sequence"/>
</dbReference>
<evidence type="ECO:0000313" key="2">
    <source>
        <dbReference type="Proteomes" id="UP000663828"/>
    </source>
</evidence>
<dbReference type="Gene3D" id="3.30.420.10">
    <property type="entry name" value="Ribonuclease H-like superfamily/Ribonuclease H"/>
    <property type="match status" value="1"/>
</dbReference>
<dbReference type="GO" id="GO:0042800">
    <property type="term" value="F:histone H3K4 methyltransferase activity"/>
    <property type="evidence" value="ECO:0007669"/>
    <property type="project" value="TreeGrafter"/>
</dbReference>
<dbReference type="GO" id="GO:0015074">
    <property type="term" value="P:DNA integration"/>
    <property type="evidence" value="ECO:0007669"/>
    <property type="project" value="TreeGrafter"/>
</dbReference>
<dbReference type="GO" id="GO:0005634">
    <property type="term" value="C:nucleus"/>
    <property type="evidence" value="ECO:0007669"/>
    <property type="project" value="TreeGrafter"/>
</dbReference>
<name>A0A816HQ51_ADIRI</name>
<dbReference type="GO" id="GO:0006303">
    <property type="term" value="P:double-strand break repair via nonhomologous end joining"/>
    <property type="evidence" value="ECO:0007669"/>
    <property type="project" value="TreeGrafter"/>
</dbReference>
<dbReference type="PANTHER" id="PTHR46060">
    <property type="entry name" value="MARINER MOS1 TRANSPOSASE-LIKE PROTEIN"/>
    <property type="match status" value="1"/>
</dbReference>